<evidence type="ECO:0000256" key="1">
    <source>
        <dbReference type="SAM" id="Phobius"/>
    </source>
</evidence>
<gene>
    <name evidence="2" type="ORF">HYW89_02600</name>
</gene>
<evidence type="ECO:0000313" key="3">
    <source>
        <dbReference type="Proteomes" id="UP000595618"/>
    </source>
</evidence>
<protein>
    <submittedName>
        <fullName evidence="2">WD40 repeat domain-containing protein</fullName>
    </submittedName>
</protein>
<dbReference type="Gene3D" id="2.120.10.30">
    <property type="entry name" value="TolB, C-terminal domain"/>
    <property type="match status" value="1"/>
</dbReference>
<keyword evidence="1" id="KW-0812">Transmembrane</keyword>
<dbReference type="EMBL" id="CP066690">
    <property type="protein sequence ID" value="QQG44880.1"/>
    <property type="molecule type" value="Genomic_DNA"/>
</dbReference>
<keyword evidence="1" id="KW-0472">Membrane</keyword>
<dbReference type="SUPFAM" id="SSF69304">
    <property type="entry name" value="Tricorn protease N-terminal domain"/>
    <property type="match status" value="1"/>
</dbReference>
<reference evidence="2 3" key="1">
    <citation type="submission" date="2020-07" db="EMBL/GenBank/DDBJ databases">
        <title>Huge and variable diversity of episymbiotic CPR bacteria and DPANN archaea in groundwater ecosystems.</title>
        <authorList>
            <person name="He C.Y."/>
            <person name="Keren R."/>
            <person name="Whittaker M."/>
            <person name="Farag I.F."/>
            <person name="Doudna J."/>
            <person name="Cate J.H.D."/>
            <person name="Banfield J.F."/>
        </authorList>
    </citation>
    <scope>NUCLEOTIDE SEQUENCE [LARGE SCALE GENOMIC DNA]</scope>
    <source>
        <strain evidence="2">NC_groundwater_541_Ag_S-0.1um_46_50</strain>
    </source>
</reference>
<name>A0A7T5RJM2_9BACT</name>
<dbReference type="InterPro" id="IPR011042">
    <property type="entry name" value="6-blade_b-propeller_TolB-like"/>
</dbReference>
<dbReference type="AlphaFoldDB" id="A0A7T5RJM2"/>
<accession>A0A7T5RJM2</accession>
<organism evidence="2 3">
    <name type="scientific">Candidatus Sungiibacteriota bacterium</name>
    <dbReference type="NCBI Taxonomy" id="2750080"/>
    <lineage>
        <taxon>Bacteria</taxon>
        <taxon>Candidatus Sungiibacteriota</taxon>
    </lineage>
</organism>
<evidence type="ECO:0000313" key="2">
    <source>
        <dbReference type="EMBL" id="QQG44880.1"/>
    </source>
</evidence>
<proteinExistence type="predicted"/>
<dbReference type="Proteomes" id="UP000595618">
    <property type="component" value="Chromosome"/>
</dbReference>
<keyword evidence="1" id="KW-1133">Transmembrane helix</keyword>
<dbReference type="Pfam" id="PF07676">
    <property type="entry name" value="PD40"/>
    <property type="match status" value="1"/>
</dbReference>
<feature type="transmembrane region" description="Helical" evidence="1">
    <location>
        <begin position="12"/>
        <end position="32"/>
    </location>
</feature>
<sequence length="394" mass="42332">MEDDIKAKKRKIYIVIGAAAAAVLGVFIYRALAPGQITVPRPPVRVTGRASGFPAKTLEEISTLKELKPGEELSVGPEQKLIKLTDFSVISTALNKEENKILFYKKDGGDLFASDFTGRSLEKISNITVVGMVGAVWSPSKDRAAVIYLDGETLRGFLHIGTSSVAVLPQNIQGFSWSPDGKAIAYILPLDGKLSLTLADASGKKQKVIAGLPPLDASIRWVAKDTIALETAASGLAEGYLLSFTPSSGLFKKILGPNFGLTTSWSSDGSRLLASYLDSAGGIVGVGVYAPSGELIASTGLITLPEKCFLVPSNELFCAVPRDIPSNSVWPDEYLRGELNTADRILSFDLKTGATREIFDSISFDVSELLVTKNKEALFFINRLDGTLWALKLR</sequence>
<dbReference type="InterPro" id="IPR011659">
    <property type="entry name" value="WD40"/>
</dbReference>